<dbReference type="SUPFAM" id="SSF51735">
    <property type="entry name" value="NAD(P)-binding Rossmann-fold domains"/>
    <property type="match status" value="1"/>
</dbReference>
<dbReference type="PANTHER" id="PTHR43162">
    <property type="match status" value="1"/>
</dbReference>
<dbReference type="InterPro" id="IPR008030">
    <property type="entry name" value="NmrA-like"/>
</dbReference>
<organism evidence="2 3">
    <name type="scientific">Gomphillus americanus</name>
    <dbReference type="NCBI Taxonomy" id="1940652"/>
    <lineage>
        <taxon>Eukaryota</taxon>
        <taxon>Fungi</taxon>
        <taxon>Dikarya</taxon>
        <taxon>Ascomycota</taxon>
        <taxon>Pezizomycotina</taxon>
        <taxon>Lecanoromycetes</taxon>
        <taxon>OSLEUM clade</taxon>
        <taxon>Ostropomycetidae</taxon>
        <taxon>Ostropales</taxon>
        <taxon>Graphidaceae</taxon>
        <taxon>Gomphilloideae</taxon>
        <taxon>Gomphillus</taxon>
    </lineage>
</organism>
<evidence type="ECO:0000259" key="1">
    <source>
        <dbReference type="Pfam" id="PF05368"/>
    </source>
</evidence>
<protein>
    <recommendedName>
        <fullName evidence="1">NmrA-like domain-containing protein</fullName>
    </recommendedName>
</protein>
<accession>A0A8H3F6L1</accession>
<evidence type="ECO:0000313" key="2">
    <source>
        <dbReference type="EMBL" id="CAF9919111.1"/>
    </source>
</evidence>
<dbReference type="Pfam" id="PF05368">
    <property type="entry name" value="NmrA"/>
    <property type="match status" value="1"/>
</dbReference>
<feature type="domain" description="NmrA-like" evidence="1">
    <location>
        <begin position="4"/>
        <end position="250"/>
    </location>
</feature>
<proteinExistence type="predicted"/>
<name>A0A8H3F6L1_9LECA</name>
<dbReference type="PANTHER" id="PTHR43162:SF1">
    <property type="entry name" value="PRESTALK A DIFFERENTIATION PROTEIN A"/>
    <property type="match status" value="1"/>
</dbReference>
<gene>
    <name evidence="2" type="ORF">GOMPHAMPRED_001681</name>
</gene>
<dbReference type="AlphaFoldDB" id="A0A8H3F6L1"/>
<comment type="caution">
    <text evidence="2">The sequence shown here is derived from an EMBL/GenBank/DDBJ whole genome shotgun (WGS) entry which is preliminary data.</text>
</comment>
<dbReference type="Proteomes" id="UP000664169">
    <property type="component" value="Unassembled WGS sequence"/>
</dbReference>
<sequence length="294" mass="32137">MSAQKVLVFGATGAVGGAAALEAHNRGAEVYLAMRDIKKATPNLPDSLPRVQADLTDPSSIEKAVKETGTTTAFIYITFMDDMHPAAEALKNGGIKHVVLLSSFTVYPTRETAFADGIISKVHAKAEIALEDTGIEYTTIRPMFFASNLWGLKDMLKTGTMYLYRPDSLDDYIAPEDIGSVAGAKLASGGAAEVIPLCGPQLISKKEAWDIVGEELGKKLNYVDITQEQFLDQFKKAGHPEMVGQVLVKQSDKPLNEKYPDALYKEASGNIKKYTGREPTRLREWVKKHKAEAE</sequence>
<dbReference type="InterPro" id="IPR051604">
    <property type="entry name" value="Ergot_Alk_Oxidoreductase"/>
</dbReference>
<reference evidence="2" key="1">
    <citation type="submission" date="2021-03" db="EMBL/GenBank/DDBJ databases">
        <authorList>
            <person name="Tagirdzhanova G."/>
        </authorList>
    </citation>
    <scope>NUCLEOTIDE SEQUENCE</scope>
</reference>
<dbReference type="OrthoDB" id="419598at2759"/>
<dbReference type="InterPro" id="IPR036291">
    <property type="entry name" value="NAD(P)-bd_dom_sf"/>
</dbReference>
<dbReference type="Gene3D" id="3.40.50.720">
    <property type="entry name" value="NAD(P)-binding Rossmann-like Domain"/>
    <property type="match status" value="1"/>
</dbReference>
<keyword evidence="3" id="KW-1185">Reference proteome</keyword>
<dbReference type="EMBL" id="CAJPDQ010000014">
    <property type="protein sequence ID" value="CAF9919111.1"/>
    <property type="molecule type" value="Genomic_DNA"/>
</dbReference>
<evidence type="ECO:0000313" key="3">
    <source>
        <dbReference type="Proteomes" id="UP000664169"/>
    </source>
</evidence>